<evidence type="ECO:0000256" key="2">
    <source>
        <dbReference type="SAM" id="SignalP"/>
    </source>
</evidence>
<sequence>MSKKMLYLLGALLSLSIITACAADKELSTDKDSTSSTESEHSSNNKESENFYHDSVIQKDMGEKKMLDKKEGIGESHRLGDTIVTLDGYQFTEFTPNEEQKQRFKDFNSVVLLTIKYTLDNQTQSEIGLGNIKSTLTVDGSWWMENDSTLTNYKDSGIEAGNKGELLQVFVLDKKQYDKMWGEKTFDIELGPLRGIEETEDISNGERVVFQIS</sequence>
<reference evidence="3 4" key="1">
    <citation type="submission" date="2017-07" db="EMBL/GenBank/DDBJ databases">
        <title>Isolation and whole genome analysis of endospore-forming bacteria from heroin.</title>
        <authorList>
            <person name="Kalinowski J."/>
            <person name="Ahrens B."/>
            <person name="Al-Dilaimi A."/>
            <person name="Winkler A."/>
            <person name="Wibberg D."/>
            <person name="Schleenbecker U."/>
            <person name="Ruckert C."/>
            <person name="Wolfel R."/>
            <person name="Grass G."/>
        </authorList>
    </citation>
    <scope>NUCLEOTIDE SEQUENCE [LARGE SCALE GENOMIC DNA]</scope>
    <source>
        <strain evidence="3 4">7517-1</strain>
    </source>
</reference>
<evidence type="ECO:0000313" key="3">
    <source>
        <dbReference type="EMBL" id="PAD98551.1"/>
    </source>
</evidence>
<evidence type="ECO:0000313" key="4">
    <source>
        <dbReference type="Proteomes" id="UP000216852"/>
    </source>
</evidence>
<keyword evidence="4" id="KW-1185">Reference proteome</keyword>
<organism evidence="3 4">
    <name type="scientific">Terribacillus saccharophilus</name>
    <dbReference type="NCBI Taxonomy" id="361277"/>
    <lineage>
        <taxon>Bacteria</taxon>
        <taxon>Bacillati</taxon>
        <taxon>Bacillota</taxon>
        <taxon>Bacilli</taxon>
        <taxon>Bacillales</taxon>
        <taxon>Bacillaceae</taxon>
        <taxon>Terribacillus</taxon>
    </lineage>
</organism>
<dbReference type="PROSITE" id="PS51257">
    <property type="entry name" value="PROKAR_LIPOPROTEIN"/>
    <property type="match status" value="1"/>
</dbReference>
<evidence type="ECO:0000256" key="1">
    <source>
        <dbReference type="SAM" id="MobiDB-lite"/>
    </source>
</evidence>
<proteinExistence type="predicted"/>
<protein>
    <recommendedName>
        <fullName evidence="5">DUF4352 domain-containing protein</fullName>
    </recommendedName>
</protein>
<dbReference type="RefSeq" id="WP_095220456.1">
    <property type="nucleotide sequence ID" value="NZ_NPBJ01000036.1"/>
</dbReference>
<name>A0ABX4GUL1_9BACI</name>
<dbReference type="EMBL" id="NPBJ01000036">
    <property type="protein sequence ID" value="PAD98551.1"/>
    <property type="molecule type" value="Genomic_DNA"/>
</dbReference>
<dbReference type="Proteomes" id="UP000216852">
    <property type="component" value="Unassembled WGS sequence"/>
</dbReference>
<feature type="chain" id="PRO_5045264939" description="DUF4352 domain-containing protein" evidence="2">
    <location>
        <begin position="23"/>
        <end position="213"/>
    </location>
</feature>
<evidence type="ECO:0008006" key="5">
    <source>
        <dbReference type="Google" id="ProtNLM"/>
    </source>
</evidence>
<feature type="region of interest" description="Disordered" evidence="1">
    <location>
        <begin position="28"/>
        <end position="53"/>
    </location>
</feature>
<keyword evidence="2" id="KW-0732">Signal</keyword>
<comment type="caution">
    <text evidence="3">The sequence shown here is derived from an EMBL/GenBank/DDBJ whole genome shotgun (WGS) entry which is preliminary data.</text>
</comment>
<feature type="signal peptide" evidence="2">
    <location>
        <begin position="1"/>
        <end position="22"/>
    </location>
</feature>
<accession>A0ABX4GUL1</accession>
<gene>
    <name evidence="3" type="ORF">CHH48_16705</name>
</gene>